<dbReference type="EMBL" id="FNMY01000001">
    <property type="protein sequence ID" value="SDW17727.1"/>
    <property type="molecule type" value="Genomic_DNA"/>
</dbReference>
<gene>
    <name evidence="1" type="ORF">SAMN04487892_0607</name>
</gene>
<proteinExistence type="predicted"/>
<evidence type="ECO:0000313" key="2">
    <source>
        <dbReference type="Proteomes" id="UP000199592"/>
    </source>
</evidence>
<keyword evidence="2" id="KW-1185">Reference proteome</keyword>
<dbReference type="RefSeq" id="WP_090294857.1">
    <property type="nucleotide sequence ID" value="NZ_FNKI01000002.1"/>
</dbReference>
<dbReference type="AlphaFoldDB" id="A0A1H2RE92"/>
<dbReference type="OrthoDB" id="1451423at2"/>
<evidence type="ECO:0008006" key="3">
    <source>
        <dbReference type="Google" id="ProtNLM"/>
    </source>
</evidence>
<dbReference type="Pfam" id="PF13595">
    <property type="entry name" value="DUF4138"/>
    <property type="match status" value="1"/>
</dbReference>
<dbReference type="STRING" id="1073328.SAMN05216294_1958"/>
<organism evidence="1 2">
    <name type="scientific">Flagellimonas zhangzhouensis</name>
    <dbReference type="NCBI Taxonomy" id="1073328"/>
    <lineage>
        <taxon>Bacteria</taxon>
        <taxon>Pseudomonadati</taxon>
        <taxon>Bacteroidota</taxon>
        <taxon>Flavobacteriia</taxon>
        <taxon>Flavobacteriales</taxon>
        <taxon>Flavobacteriaceae</taxon>
        <taxon>Flagellimonas</taxon>
    </lineage>
</organism>
<name>A0A1H2RE92_9FLAO</name>
<reference evidence="2" key="1">
    <citation type="submission" date="2016-10" db="EMBL/GenBank/DDBJ databases">
        <authorList>
            <person name="Varghese N."/>
            <person name="Submissions S."/>
        </authorList>
    </citation>
    <scope>NUCLEOTIDE SEQUENCE [LARGE SCALE GENOMIC DNA]</scope>
    <source>
        <strain evidence="2">DSM 25030</strain>
    </source>
</reference>
<sequence length="261" mass="29446">MKTLNVIIAVMLMAYGHTVSGQKVLDTIQANSQMNVALFFPSPIKQAITGNTKAIFTYNREEAQYFGLLQSTANTITNLLVVTMDGQAYEFKVAYRENVAQTHFFVDKAHSIGPVQPLPGKKGDSLASHTARFPLLRGLPSSDGNGALASVRRKGIRLLLKRLVYRNAQVFMVVEVRNRSGIDFEVGTLEALRINGSLKRRSSYQETRLEPHFIFERPKIIKTGTSQRFVLVLPKFVLFHKEHLRLILLESRGGRRLELNY</sequence>
<dbReference type="Proteomes" id="UP000199592">
    <property type="component" value="Unassembled WGS sequence"/>
</dbReference>
<dbReference type="InterPro" id="IPR022298">
    <property type="entry name" value="Conjug_transposon_TraN"/>
</dbReference>
<evidence type="ECO:0000313" key="1">
    <source>
        <dbReference type="EMBL" id="SDW17727.1"/>
    </source>
</evidence>
<accession>A0A1H2RE92</accession>
<protein>
    <recommendedName>
        <fullName evidence="3">Bacteroides conjugative transposon TraN protein</fullName>
    </recommendedName>
</protein>